<proteinExistence type="predicted"/>
<accession>A0A1G8I8L7</accession>
<dbReference type="STRING" id="568899.SAMN05192534_12339"/>
<protein>
    <submittedName>
        <fullName evidence="1">Uncharacterized protein</fullName>
    </submittedName>
</protein>
<dbReference type="Proteomes" id="UP000199163">
    <property type="component" value="Unassembled WGS sequence"/>
</dbReference>
<gene>
    <name evidence="1" type="ORF">SAMN05192534_12339</name>
</gene>
<evidence type="ECO:0000313" key="2">
    <source>
        <dbReference type="Proteomes" id="UP000199163"/>
    </source>
</evidence>
<dbReference type="EMBL" id="FNDK01000023">
    <property type="protein sequence ID" value="SDI15187.1"/>
    <property type="molecule type" value="Genomic_DNA"/>
</dbReference>
<dbReference type="AlphaFoldDB" id="A0A1G8I8L7"/>
<reference evidence="1 2" key="1">
    <citation type="submission" date="2016-10" db="EMBL/GenBank/DDBJ databases">
        <authorList>
            <person name="de Groot N.N."/>
        </authorList>
    </citation>
    <scope>NUCLEOTIDE SEQUENCE [LARGE SCALE GENOMIC DNA]</scope>
    <source>
        <strain evidence="1 2">DSM 21632</strain>
    </source>
</reference>
<keyword evidence="2" id="KW-1185">Reference proteome</keyword>
<organism evidence="1 2">
    <name type="scientific">Alteribacillus persepolensis</name>
    <dbReference type="NCBI Taxonomy" id="568899"/>
    <lineage>
        <taxon>Bacteria</taxon>
        <taxon>Bacillati</taxon>
        <taxon>Bacillota</taxon>
        <taxon>Bacilli</taxon>
        <taxon>Bacillales</taxon>
        <taxon>Bacillaceae</taxon>
        <taxon>Alteribacillus</taxon>
    </lineage>
</organism>
<sequence>MKRYAQEKTEVVGDEKLKRIIVYEDKQSIPNPSYLIFRK</sequence>
<name>A0A1G8I8L7_9BACI</name>
<evidence type="ECO:0000313" key="1">
    <source>
        <dbReference type="EMBL" id="SDI15187.1"/>
    </source>
</evidence>